<proteinExistence type="predicted"/>
<feature type="compositionally biased region" description="Low complexity" evidence="3">
    <location>
        <begin position="196"/>
        <end position="219"/>
    </location>
</feature>
<dbReference type="PROSITE" id="PS50977">
    <property type="entry name" value="HTH_TETR_2"/>
    <property type="match status" value="1"/>
</dbReference>
<feature type="region of interest" description="Disordered" evidence="3">
    <location>
        <begin position="180"/>
        <end position="219"/>
    </location>
</feature>
<evidence type="ECO:0000256" key="1">
    <source>
        <dbReference type="ARBA" id="ARBA00023125"/>
    </source>
</evidence>
<evidence type="ECO:0000313" key="6">
    <source>
        <dbReference type="Proteomes" id="UP000325787"/>
    </source>
</evidence>
<dbReference type="InterPro" id="IPR001647">
    <property type="entry name" value="HTH_TetR"/>
</dbReference>
<sequence>MTAPRRSDARRNRAAIMKVVGSSVVHGLRVPSAPRIAHLTGLGQATVYRHFPDRRSLLLAVTEERLDVLRRAAKRGAGDPGAFHALLRAVMVEQVTMRPTVEELRRLPAADRRDWLRRLLDALRGPFALARAAGHLRCHVELDDVAVVLTMLQAAVESAPTPDAARRAIPVLLDGLFNRRGQEGSGETSPAAIGNASRAASTSPASSPSGRASGAVCQA</sequence>
<dbReference type="InterPro" id="IPR009057">
    <property type="entry name" value="Homeodomain-like_sf"/>
</dbReference>
<feature type="domain" description="HTH tetR-type" evidence="4">
    <location>
        <begin position="6"/>
        <end position="69"/>
    </location>
</feature>
<dbReference type="InterPro" id="IPR036271">
    <property type="entry name" value="Tet_transcr_reg_TetR-rel_C_sf"/>
</dbReference>
<gene>
    <name evidence="5" type="ORF">EKG83_32715</name>
</gene>
<evidence type="ECO:0000256" key="2">
    <source>
        <dbReference type="PROSITE-ProRule" id="PRU00335"/>
    </source>
</evidence>
<accession>A0A5Q0H6B8</accession>
<dbReference type="RefSeq" id="WP_051766872.1">
    <property type="nucleotide sequence ID" value="NZ_CP034550.1"/>
</dbReference>
<evidence type="ECO:0000313" key="5">
    <source>
        <dbReference type="EMBL" id="QFZ21523.1"/>
    </source>
</evidence>
<feature type="DNA-binding region" description="H-T-H motif" evidence="2">
    <location>
        <begin position="32"/>
        <end position="51"/>
    </location>
</feature>
<dbReference type="EMBL" id="CP034550">
    <property type="protein sequence ID" value="QFZ21523.1"/>
    <property type="molecule type" value="Genomic_DNA"/>
</dbReference>
<organism evidence="5 6">
    <name type="scientific">Saccharothrix syringae</name>
    <name type="common">Nocardiopsis syringae</name>
    <dbReference type="NCBI Taxonomy" id="103733"/>
    <lineage>
        <taxon>Bacteria</taxon>
        <taxon>Bacillati</taxon>
        <taxon>Actinomycetota</taxon>
        <taxon>Actinomycetes</taxon>
        <taxon>Pseudonocardiales</taxon>
        <taxon>Pseudonocardiaceae</taxon>
        <taxon>Saccharothrix</taxon>
    </lineage>
</organism>
<reference evidence="6" key="1">
    <citation type="journal article" date="2021" name="Curr. Microbiol.">
        <title>Complete genome of nocamycin-producing strain Saccharothrix syringae NRRL B-16468 reveals the biosynthetic potential for secondary metabolites.</title>
        <authorList>
            <person name="Mo X."/>
            <person name="Yang S."/>
        </authorList>
    </citation>
    <scope>NUCLEOTIDE SEQUENCE [LARGE SCALE GENOMIC DNA]</scope>
    <source>
        <strain evidence="6">ATCC 51364 / DSM 43886 / JCM 6844 / KCTC 9398 / NBRC 14523 / NRRL B-16468 / INA 2240</strain>
    </source>
</reference>
<dbReference type="KEGG" id="ssyi:EKG83_32715"/>
<protein>
    <submittedName>
        <fullName evidence="5">TetR/AcrR family transcriptional regulator</fullName>
    </submittedName>
</protein>
<keyword evidence="1 2" id="KW-0238">DNA-binding</keyword>
<name>A0A5Q0H6B8_SACSY</name>
<dbReference type="SUPFAM" id="SSF46689">
    <property type="entry name" value="Homeodomain-like"/>
    <property type="match status" value="1"/>
</dbReference>
<dbReference type="Gene3D" id="1.10.357.10">
    <property type="entry name" value="Tetracycline Repressor, domain 2"/>
    <property type="match status" value="1"/>
</dbReference>
<dbReference type="Proteomes" id="UP000325787">
    <property type="component" value="Chromosome"/>
</dbReference>
<evidence type="ECO:0000259" key="4">
    <source>
        <dbReference type="PROSITE" id="PS50977"/>
    </source>
</evidence>
<dbReference type="AlphaFoldDB" id="A0A5Q0H6B8"/>
<dbReference type="OrthoDB" id="3617113at2"/>
<evidence type="ECO:0000256" key="3">
    <source>
        <dbReference type="SAM" id="MobiDB-lite"/>
    </source>
</evidence>
<dbReference type="GO" id="GO:0003677">
    <property type="term" value="F:DNA binding"/>
    <property type="evidence" value="ECO:0007669"/>
    <property type="project" value="UniProtKB-UniRule"/>
</dbReference>
<keyword evidence="6" id="KW-1185">Reference proteome</keyword>
<dbReference type="SUPFAM" id="SSF48498">
    <property type="entry name" value="Tetracyclin repressor-like, C-terminal domain"/>
    <property type="match status" value="1"/>
</dbReference>